<sequence>LNIFQRPHPSVAANVLSISLFRFGHDLRKLLDDCGFDETLFGGNINDLKNAASKTLKVLEEKMTASLNDFTLLFAAETILAQNIHPNVISATELQLRATFLSRIDHEYIWTALSYFYSDNSVPENHPDVFTAKMEDSTFAPGSAINSVNDLISM</sequence>
<dbReference type="AlphaFoldDB" id="A0A183HBQ5"/>
<accession>A0A183HBQ5</accession>
<organism evidence="1">
    <name type="scientific">Onchocerca flexuosa</name>
    <dbReference type="NCBI Taxonomy" id="387005"/>
    <lineage>
        <taxon>Eukaryota</taxon>
        <taxon>Metazoa</taxon>
        <taxon>Ecdysozoa</taxon>
        <taxon>Nematoda</taxon>
        <taxon>Chromadorea</taxon>
        <taxon>Rhabditida</taxon>
        <taxon>Spirurina</taxon>
        <taxon>Spiruromorpha</taxon>
        <taxon>Filarioidea</taxon>
        <taxon>Onchocercidae</taxon>
        <taxon>Onchocerca</taxon>
    </lineage>
</organism>
<proteinExistence type="predicted"/>
<dbReference type="STRING" id="387005.A0A183HBQ5"/>
<dbReference type="WBParaSite" id="OFLC_0000491601-mRNA-1">
    <property type="protein sequence ID" value="OFLC_0000491601-mRNA-1"/>
    <property type="gene ID" value="OFLC_0000491601"/>
</dbReference>
<protein>
    <submittedName>
        <fullName evidence="1">Protein kinase domain-containing protein</fullName>
    </submittedName>
</protein>
<evidence type="ECO:0000313" key="1">
    <source>
        <dbReference type="WBParaSite" id="OFLC_0000491601-mRNA-1"/>
    </source>
</evidence>
<reference evidence="1" key="1">
    <citation type="submission" date="2016-06" db="UniProtKB">
        <authorList>
            <consortium name="WormBaseParasite"/>
        </authorList>
    </citation>
    <scope>IDENTIFICATION</scope>
</reference>
<name>A0A183HBQ5_9BILA</name>